<reference evidence="2" key="1">
    <citation type="journal article" date="2014" name="Int. J. Syst. Evol. Microbiol.">
        <title>Complete genome sequence of Corynebacterium casei LMG S-19264T (=DSM 44701T), isolated from a smear-ripened cheese.</title>
        <authorList>
            <consortium name="US DOE Joint Genome Institute (JGI-PGF)"/>
            <person name="Walter F."/>
            <person name="Albersmeier A."/>
            <person name="Kalinowski J."/>
            <person name="Ruckert C."/>
        </authorList>
    </citation>
    <scope>NUCLEOTIDE SEQUENCE</scope>
    <source>
        <strain evidence="2">JCM 3313</strain>
    </source>
</reference>
<sequence>MDVKRKWRLLGADGFIPGVIAGVLLTTAATLVLFLPTTTTISSRQPEGEVPGVFVKRHGSPMGGRDYEVWLGQTEDRGHVVRIPSGWGTDFEVRPVEGGLELAFASGGRVFVPERFYTGNR</sequence>
<comment type="caution">
    <text evidence="2">The sequence shown here is derived from an EMBL/GenBank/DDBJ whole genome shotgun (WGS) entry which is preliminary data.</text>
</comment>
<accession>A0A918AHB1</accession>
<proteinExistence type="predicted"/>
<reference evidence="2" key="2">
    <citation type="submission" date="2020-09" db="EMBL/GenBank/DDBJ databases">
        <authorList>
            <person name="Sun Q."/>
            <person name="Ohkuma M."/>
        </authorList>
    </citation>
    <scope>NUCLEOTIDE SEQUENCE</scope>
    <source>
        <strain evidence="2">JCM 3313</strain>
    </source>
</reference>
<protein>
    <submittedName>
        <fullName evidence="2">Uncharacterized protein</fullName>
    </submittedName>
</protein>
<keyword evidence="1" id="KW-0812">Transmembrane</keyword>
<dbReference type="EMBL" id="BMRG01000001">
    <property type="protein sequence ID" value="GGP36306.1"/>
    <property type="molecule type" value="Genomic_DNA"/>
</dbReference>
<evidence type="ECO:0000313" key="3">
    <source>
        <dbReference type="Proteomes" id="UP000639606"/>
    </source>
</evidence>
<keyword evidence="1" id="KW-1133">Transmembrane helix</keyword>
<organism evidence="2 3">
    <name type="scientific">Saccharothrix coeruleofusca</name>
    <dbReference type="NCBI Taxonomy" id="33919"/>
    <lineage>
        <taxon>Bacteria</taxon>
        <taxon>Bacillati</taxon>
        <taxon>Actinomycetota</taxon>
        <taxon>Actinomycetes</taxon>
        <taxon>Pseudonocardiales</taxon>
        <taxon>Pseudonocardiaceae</taxon>
        <taxon>Saccharothrix</taxon>
    </lineage>
</organism>
<dbReference type="Proteomes" id="UP000639606">
    <property type="component" value="Unassembled WGS sequence"/>
</dbReference>
<feature type="transmembrane region" description="Helical" evidence="1">
    <location>
        <begin position="15"/>
        <end position="35"/>
    </location>
</feature>
<keyword evidence="1" id="KW-0472">Membrane</keyword>
<keyword evidence="3" id="KW-1185">Reference proteome</keyword>
<evidence type="ECO:0000256" key="1">
    <source>
        <dbReference type="SAM" id="Phobius"/>
    </source>
</evidence>
<dbReference type="AlphaFoldDB" id="A0A918AHB1"/>
<gene>
    <name evidence="2" type="ORF">GCM10010185_04250</name>
</gene>
<evidence type="ECO:0000313" key="2">
    <source>
        <dbReference type="EMBL" id="GGP36306.1"/>
    </source>
</evidence>
<name>A0A918AHB1_9PSEU</name>